<evidence type="ECO:0000256" key="9">
    <source>
        <dbReference type="ARBA" id="ARBA00023027"/>
    </source>
</evidence>
<dbReference type="Pfam" id="PF10588">
    <property type="entry name" value="NADH-G_4Fe-4S_3"/>
    <property type="match status" value="1"/>
</dbReference>
<comment type="similarity">
    <text evidence="2">Belongs to the complex I 75 kDa subunit family.</text>
</comment>
<keyword evidence="9" id="KW-0520">NAD</keyword>
<dbReference type="Pfam" id="PF04879">
    <property type="entry name" value="Molybdop_Fe4S4"/>
    <property type="match status" value="1"/>
</dbReference>
<dbReference type="InterPro" id="IPR006657">
    <property type="entry name" value="MoPterin_dinucl-bd_dom"/>
</dbReference>
<dbReference type="Pfam" id="PF01568">
    <property type="entry name" value="Molydop_binding"/>
    <property type="match status" value="1"/>
</dbReference>
<dbReference type="InterPro" id="IPR000283">
    <property type="entry name" value="NADH_UbQ_OxRdtase_75kDa_su_CS"/>
</dbReference>
<keyword evidence="3" id="KW-0004">4Fe-4S</keyword>
<evidence type="ECO:0000256" key="4">
    <source>
        <dbReference type="ARBA" id="ARBA00022714"/>
    </source>
</evidence>
<dbReference type="SUPFAM" id="SSF50692">
    <property type="entry name" value="ADC-like"/>
    <property type="match status" value="1"/>
</dbReference>
<dbReference type="Gene3D" id="3.40.228.10">
    <property type="entry name" value="Dimethylsulfoxide Reductase, domain 2"/>
    <property type="match status" value="1"/>
</dbReference>
<feature type="region of interest" description="Disordered" evidence="11">
    <location>
        <begin position="1"/>
        <end position="22"/>
    </location>
</feature>
<dbReference type="PROSITE" id="PS51839">
    <property type="entry name" value="4FE4S_HC3"/>
    <property type="match status" value="1"/>
</dbReference>
<dbReference type="InterPro" id="IPR001041">
    <property type="entry name" value="2Fe-2S_ferredoxin-type"/>
</dbReference>
<evidence type="ECO:0000313" key="16">
    <source>
        <dbReference type="Proteomes" id="UP000642748"/>
    </source>
</evidence>
<proteinExistence type="inferred from homology"/>
<feature type="domain" description="4Fe-4S Mo/W bis-MGD-type" evidence="13">
    <location>
        <begin position="267"/>
        <end position="323"/>
    </location>
</feature>
<comment type="cofactor">
    <cofactor evidence="1">
        <name>[4Fe-4S] cluster</name>
        <dbReference type="ChEBI" id="CHEBI:49883"/>
    </cofactor>
</comment>
<dbReference type="PROSITE" id="PS51669">
    <property type="entry name" value="4FE4S_MOW_BIS_MGD"/>
    <property type="match status" value="1"/>
</dbReference>
<dbReference type="EMBL" id="BONZ01000006">
    <property type="protein sequence ID" value="GIH12443.1"/>
    <property type="molecule type" value="Genomic_DNA"/>
</dbReference>
<dbReference type="NCBIfam" id="NF005895">
    <property type="entry name" value="PRK07860.1"/>
    <property type="match status" value="1"/>
</dbReference>
<dbReference type="PANTHER" id="PTHR43105">
    <property type="entry name" value="RESPIRATORY NITRATE REDUCTASE"/>
    <property type="match status" value="1"/>
</dbReference>
<keyword evidence="16" id="KW-1185">Reference proteome</keyword>
<dbReference type="Pfam" id="PF22117">
    <property type="entry name" value="Fer4_Nqo3"/>
    <property type="match status" value="1"/>
</dbReference>
<dbReference type="InterPro" id="IPR054351">
    <property type="entry name" value="NADH_UbQ_OxRdtase_ferredoxin"/>
</dbReference>
<evidence type="ECO:0000256" key="6">
    <source>
        <dbReference type="ARBA" id="ARBA00022967"/>
    </source>
</evidence>
<dbReference type="Gene3D" id="3.10.20.740">
    <property type="match status" value="1"/>
</dbReference>
<dbReference type="InterPro" id="IPR009010">
    <property type="entry name" value="Asp_de-COase-like_dom_sf"/>
</dbReference>
<dbReference type="PROSITE" id="PS00641">
    <property type="entry name" value="COMPLEX1_75K_1"/>
    <property type="match status" value="1"/>
</dbReference>
<dbReference type="InterPro" id="IPR050123">
    <property type="entry name" value="Prok_molybdopt-oxidoreductase"/>
</dbReference>
<evidence type="ECO:0000256" key="5">
    <source>
        <dbReference type="ARBA" id="ARBA00022723"/>
    </source>
</evidence>
<evidence type="ECO:0000256" key="1">
    <source>
        <dbReference type="ARBA" id="ARBA00001966"/>
    </source>
</evidence>
<dbReference type="GO" id="GO:0008137">
    <property type="term" value="F:NADH dehydrogenase (ubiquinone) activity"/>
    <property type="evidence" value="ECO:0007669"/>
    <property type="project" value="InterPro"/>
</dbReference>
<dbReference type="PROSITE" id="PS51085">
    <property type="entry name" value="2FE2S_FER_2"/>
    <property type="match status" value="1"/>
</dbReference>
<dbReference type="PANTHER" id="PTHR43105:SF12">
    <property type="entry name" value="NADH-QUINONE OXIDOREDUCTASE SUBUNIT G"/>
    <property type="match status" value="1"/>
</dbReference>
<evidence type="ECO:0000313" key="15">
    <source>
        <dbReference type="EMBL" id="GIH12443.1"/>
    </source>
</evidence>
<dbReference type="InterPro" id="IPR006963">
    <property type="entry name" value="Mopterin_OxRdtase_4Fe-4S_dom"/>
</dbReference>
<organism evidence="15 16">
    <name type="scientific">Rugosimonospora africana</name>
    <dbReference type="NCBI Taxonomy" id="556532"/>
    <lineage>
        <taxon>Bacteria</taxon>
        <taxon>Bacillati</taxon>
        <taxon>Actinomycetota</taxon>
        <taxon>Actinomycetes</taxon>
        <taxon>Micromonosporales</taxon>
        <taxon>Micromonosporaceae</taxon>
        <taxon>Rugosimonospora</taxon>
    </lineage>
</organism>
<protein>
    <submittedName>
        <fullName evidence="15">NADH-quinone oxidoreductase subunit G</fullName>
    </submittedName>
</protein>
<dbReference type="GO" id="GO:0051537">
    <property type="term" value="F:2 iron, 2 sulfur cluster binding"/>
    <property type="evidence" value="ECO:0007669"/>
    <property type="project" value="UniProtKB-KW"/>
</dbReference>
<dbReference type="CDD" id="cd00207">
    <property type="entry name" value="fer2"/>
    <property type="match status" value="1"/>
</dbReference>
<dbReference type="InterPro" id="IPR006656">
    <property type="entry name" value="Mopterin_OxRdtase"/>
</dbReference>
<gene>
    <name evidence="15" type="primary">nuoG</name>
    <name evidence="15" type="ORF">Raf01_06150</name>
</gene>
<dbReference type="Pfam" id="PF13510">
    <property type="entry name" value="Fer2_4"/>
    <property type="match status" value="1"/>
</dbReference>
<dbReference type="GO" id="GO:0043546">
    <property type="term" value="F:molybdopterin cofactor binding"/>
    <property type="evidence" value="ECO:0007669"/>
    <property type="project" value="InterPro"/>
</dbReference>
<dbReference type="GO" id="GO:0042773">
    <property type="term" value="P:ATP synthesis coupled electron transport"/>
    <property type="evidence" value="ECO:0007669"/>
    <property type="project" value="InterPro"/>
</dbReference>
<keyword evidence="7" id="KW-0408">Iron</keyword>
<dbReference type="AlphaFoldDB" id="A0A8J3QMT6"/>
<evidence type="ECO:0000259" key="13">
    <source>
        <dbReference type="PROSITE" id="PS51669"/>
    </source>
</evidence>
<evidence type="ECO:0000256" key="7">
    <source>
        <dbReference type="ARBA" id="ARBA00023004"/>
    </source>
</evidence>
<dbReference type="CDD" id="cd02788">
    <property type="entry name" value="MopB_CT_NDH-1_NuoG2-N7"/>
    <property type="match status" value="1"/>
</dbReference>
<sequence>MTDLEKSTQAVPSATAPTPPPVPTVKLTIDGIEVEAPKGELVIRTAERLGIAIPRFCDHPLLAPAGACRQCLVDIEGQRKPVASCTQPVADGMVVRTQLTSSVAKKAQEGIMEFLLINHPLDCPMCDKGGECPLQNQAMSTGRTDTRFHDHKREYEKPINISTQVLLDRERCVLCQRCTRFSEEIAGDKFIDLMDRGSAEQIGIFRDAAFGHPRDHSTIDELAYEQQQPDADDDPFNSYFSGNTVQICPVGALTGAQYRFRSRPFDLVSTPSACEHCAAGCSQRTDWRRGKVLRRLAGDDPQVNEEWNCDKGRWGFQYANATDRITEPMVRDRKTGELRTASWPEALSVAAEGLRRARERKGVGVLTGGRLTVEDAYAYAKFSRVVLGTNDIDFRSRPVRSADPASRSINEEQDFLASSVVGTHHVTYADVDAAPAVVIVGLEPEEECPILFLRLRKAYNKRAVPVYALAPFASPGFTKIGATLIPTVPGDEAAALASNEAVSTALGIEGALLIVGERLATVPGALSAAAALAARTGARLAWVPRRAGDRGAIEAGCLPNLLPGGRPVLDAAGRAELAQAWDLESGVLPNRLGRDTDHIIEAAAHERLDALVVAGVDPADLADPRAAEDALDRVGFLVSIELRRSAVARRADVVFPIAPVAEKAGSFLNWEGRVRSFERVLNTPAMTDARVLDALAREFGVELGVGDPASVRREMGSLPSTTAARPAAPAVTAGHAARPADGEAVLATWHQLIDSGSLLDGDDILKGTARPTLVRLSKEAAARLGVAEGDAVTVGTDRGALTMPAAITDLPDSVVWLPTNSPGSGVHRTLGVASGAVVRISAEGGAR</sequence>
<dbReference type="SUPFAM" id="SSF53706">
    <property type="entry name" value="Formate dehydrogenase/DMSO reductase, domains 1-3"/>
    <property type="match status" value="1"/>
</dbReference>
<keyword evidence="5" id="KW-0479">Metal-binding</keyword>
<dbReference type="GO" id="GO:0016020">
    <property type="term" value="C:membrane"/>
    <property type="evidence" value="ECO:0007669"/>
    <property type="project" value="InterPro"/>
</dbReference>
<dbReference type="SMART" id="SM00926">
    <property type="entry name" value="Molybdop_Fe4S4"/>
    <property type="match status" value="1"/>
</dbReference>
<dbReference type="GO" id="GO:0046872">
    <property type="term" value="F:metal ion binding"/>
    <property type="evidence" value="ECO:0007669"/>
    <property type="project" value="UniProtKB-KW"/>
</dbReference>
<dbReference type="PROSITE" id="PS00643">
    <property type="entry name" value="COMPLEX1_75K_3"/>
    <property type="match status" value="1"/>
</dbReference>
<evidence type="ECO:0000256" key="11">
    <source>
        <dbReference type="SAM" id="MobiDB-lite"/>
    </source>
</evidence>
<dbReference type="Gene3D" id="2.40.40.20">
    <property type="match status" value="1"/>
</dbReference>
<dbReference type="SMART" id="SM00929">
    <property type="entry name" value="NADH-G_4Fe-4S_3"/>
    <property type="match status" value="1"/>
</dbReference>
<dbReference type="Gene3D" id="2.20.25.90">
    <property type="entry name" value="ADC-like domains"/>
    <property type="match status" value="1"/>
</dbReference>
<keyword evidence="8" id="KW-0411">Iron-sulfur</keyword>
<feature type="domain" description="2Fe-2S ferredoxin-type" evidence="12">
    <location>
        <begin position="23"/>
        <end position="101"/>
    </location>
</feature>
<dbReference type="InterPro" id="IPR019574">
    <property type="entry name" value="NADH_UbQ_OxRdtase_Gsu_4Fe4S-bd"/>
</dbReference>
<keyword evidence="6" id="KW-1278">Translocase</keyword>
<dbReference type="FunFam" id="3.10.20.740:FF:000001">
    <property type="entry name" value="NADH-quinone oxidoreductase subunit G"/>
    <property type="match status" value="1"/>
</dbReference>
<accession>A0A8J3QMT6</accession>
<dbReference type="InterPro" id="IPR036010">
    <property type="entry name" value="2Fe-2S_ferredoxin-like_sf"/>
</dbReference>
<name>A0A8J3QMT6_9ACTN</name>
<dbReference type="GO" id="GO:0003954">
    <property type="term" value="F:NADH dehydrogenase activity"/>
    <property type="evidence" value="ECO:0007669"/>
    <property type="project" value="TreeGrafter"/>
</dbReference>
<evidence type="ECO:0000256" key="8">
    <source>
        <dbReference type="ARBA" id="ARBA00023014"/>
    </source>
</evidence>
<evidence type="ECO:0000259" key="12">
    <source>
        <dbReference type="PROSITE" id="PS51085"/>
    </source>
</evidence>
<evidence type="ECO:0000259" key="14">
    <source>
        <dbReference type="PROSITE" id="PS51839"/>
    </source>
</evidence>
<dbReference type="GO" id="GO:0051539">
    <property type="term" value="F:4 iron, 4 sulfur cluster binding"/>
    <property type="evidence" value="ECO:0007669"/>
    <property type="project" value="UniProtKB-KW"/>
</dbReference>
<keyword evidence="4" id="KW-0001">2Fe-2S</keyword>
<dbReference type="Pfam" id="PF00384">
    <property type="entry name" value="Molybdopterin"/>
    <property type="match status" value="1"/>
</dbReference>
<dbReference type="Gene3D" id="3.30.70.20">
    <property type="match status" value="1"/>
</dbReference>
<dbReference type="Gene3D" id="3.40.50.740">
    <property type="match status" value="2"/>
</dbReference>
<dbReference type="SUPFAM" id="SSF54292">
    <property type="entry name" value="2Fe-2S ferredoxin-like"/>
    <property type="match status" value="1"/>
</dbReference>
<evidence type="ECO:0000256" key="2">
    <source>
        <dbReference type="ARBA" id="ARBA00005404"/>
    </source>
</evidence>
<evidence type="ECO:0000256" key="10">
    <source>
        <dbReference type="ARBA" id="ARBA00034078"/>
    </source>
</evidence>
<reference evidence="15" key="1">
    <citation type="submission" date="2021-01" db="EMBL/GenBank/DDBJ databases">
        <title>Whole genome shotgun sequence of Rugosimonospora africana NBRC 104875.</title>
        <authorList>
            <person name="Komaki H."/>
            <person name="Tamura T."/>
        </authorList>
    </citation>
    <scope>NUCLEOTIDE SEQUENCE</scope>
    <source>
        <strain evidence="15">NBRC 104875</strain>
    </source>
</reference>
<evidence type="ECO:0000256" key="3">
    <source>
        <dbReference type="ARBA" id="ARBA00022485"/>
    </source>
</evidence>
<feature type="domain" description="4Fe-4S His(Cys)3-ligated-type" evidence="14">
    <location>
        <begin position="103"/>
        <end position="142"/>
    </location>
</feature>
<dbReference type="Proteomes" id="UP000642748">
    <property type="component" value="Unassembled WGS sequence"/>
</dbReference>
<comment type="caution">
    <text evidence="15">The sequence shown here is derived from an EMBL/GenBank/DDBJ whole genome shotgun (WGS) entry which is preliminary data.</text>
</comment>
<comment type="cofactor">
    <cofactor evidence="10">
        <name>[2Fe-2S] cluster</name>
        <dbReference type="ChEBI" id="CHEBI:190135"/>
    </cofactor>
</comment>
<dbReference type="PROSITE" id="PS00642">
    <property type="entry name" value="COMPLEX1_75K_2"/>
    <property type="match status" value="1"/>
</dbReference>
<dbReference type="SUPFAM" id="SSF54862">
    <property type="entry name" value="4Fe-4S ferredoxins"/>
    <property type="match status" value="1"/>
</dbReference>